<organism evidence="1 2">
    <name type="scientific">Romanomermis culicivorax</name>
    <name type="common">Nematode worm</name>
    <dbReference type="NCBI Taxonomy" id="13658"/>
    <lineage>
        <taxon>Eukaryota</taxon>
        <taxon>Metazoa</taxon>
        <taxon>Ecdysozoa</taxon>
        <taxon>Nematoda</taxon>
        <taxon>Enoplea</taxon>
        <taxon>Dorylaimia</taxon>
        <taxon>Mermithida</taxon>
        <taxon>Mermithoidea</taxon>
        <taxon>Mermithidae</taxon>
        <taxon>Romanomermis</taxon>
    </lineage>
</organism>
<dbReference type="Proteomes" id="UP000887565">
    <property type="component" value="Unplaced"/>
</dbReference>
<proteinExistence type="predicted"/>
<sequence length="63" mass="7439">MVDDKKSLFITSTTVEKKIQVCQNIGARQRHPRKIITKQWTPKMDYIADQSFKSLFSNRPRNN</sequence>
<name>A0A915JHY3_ROMCU</name>
<dbReference type="AlphaFoldDB" id="A0A915JHY3"/>
<reference evidence="2" key="1">
    <citation type="submission" date="2022-11" db="UniProtKB">
        <authorList>
            <consortium name="WormBaseParasite"/>
        </authorList>
    </citation>
    <scope>IDENTIFICATION</scope>
</reference>
<protein>
    <submittedName>
        <fullName evidence="2">Transposase</fullName>
    </submittedName>
</protein>
<evidence type="ECO:0000313" key="2">
    <source>
        <dbReference type="WBParaSite" id="nRc.2.0.1.t25711-RA"/>
    </source>
</evidence>
<keyword evidence="1" id="KW-1185">Reference proteome</keyword>
<dbReference type="WBParaSite" id="nRc.2.0.1.t25711-RA">
    <property type="protein sequence ID" value="nRc.2.0.1.t25711-RA"/>
    <property type="gene ID" value="nRc.2.0.1.g25711"/>
</dbReference>
<accession>A0A915JHY3</accession>
<evidence type="ECO:0000313" key="1">
    <source>
        <dbReference type="Proteomes" id="UP000887565"/>
    </source>
</evidence>